<evidence type="ECO:0000313" key="3">
    <source>
        <dbReference type="Proteomes" id="UP000812966"/>
    </source>
</evidence>
<protein>
    <submittedName>
        <fullName evidence="2">Uncharacterized protein</fullName>
    </submittedName>
</protein>
<feature type="compositionally biased region" description="Basic and acidic residues" evidence="1">
    <location>
        <begin position="252"/>
        <end position="273"/>
    </location>
</feature>
<keyword evidence="3" id="KW-1185">Reference proteome</keyword>
<dbReference type="AlphaFoldDB" id="A0A8K0NTI0"/>
<evidence type="ECO:0000256" key="1">
    <source>
        <dbReference type="SAM" id="MobiDB-lite"/>
    </source>
</evidence>
<reference evidence="2" key="1">
    <citation type="submission" date="2020-04" db="EMBL/GenBank/DDBJ databases">
        <title>Analysis of mating type loci in Filobasidium floriforme.</title>
        <authorList>
            <person name="Nowrousian M."/>
        </authorList>
    </citation>
    <scope>NUCLEOTIDE SEQUENCE</scope>
    <source>
        <strain evidence="2">CBS 6242</strain>
    </source>
</reference>
<gene>
    <name evidence="2" type="ORF">FFLO_03036</name>
</gene>
<organism evidence="2 3">
    <name type="scientific">Filobasidium floriforme</name>
    <dbReference type="NCBI Taxonomy" id="5210"/>
    <lineage>
        <taxon>Eukaryota</taxon>
        <taxon>Fungi</taxon>
        <taxon>Dikarya</taxon>
        <taxon>Basidiomycota</taxon>
        <taxon>Agaricomycotina</taxon>
        <taxon>Tremellomycetes</taxon>
        <taxon>Filobasidiales</taxon>
        <taxon>Filobasidiaceae</taxon>
        <taxon>Filobasidium</taxon>
    </lineage>
</organism>
<comment type="caution">
    <text evidence="2">The sequence shown here is derived from an EMBL/GenBank/DDBJ whole genome shotgun (WGS) entry which is preliminary data.</text>
</comment>
<dbReference type="Proteomes" id="UP000812966">
    <property type="component" value="Unassembled WGS sequence"/>
</dbReference>
<proteinExistence type="predicted"/>
<name>A0A8K0NTI0_9TREE</name>
<sequence length="378" mass="41629">MQHAYPPGMNPNLPYVGGGPGGMAGSMVGGAFHPGRAYESLGYDYQLPNRGYAAENSWSGWDLAQAQYGGRDPGFDRGWFDGIIGSVSSFFSSRRMRYDDAKEAHRRIYHYKEYQTSGFEDISSRVLGGAAAFQAFLIWDKEHFSVYHERPSQENRERLISLAVGELYSLYERLGLLPTTRTATHTLRLNESAEAAAATAKYLYDRHYDPDEGVYSRYASDGGSGMRHRRSGSFAGGDAEYGRPRRSHRRHGSDSGRESDREREREEMMRRDQMSQMSGGGMPGMMGMGGGMGMGMGSPYGMRAPMSAPAGMMNPMMGGNPMGAMMGNPMANSMMHGGNNMAMMQQQMQNPMMMQGGGQQLENMMMGQNAAVHGQAFP</sequence>
<feature type="region of interest" description="Disordered" evidence="1">
    <location>
        <begin position="218"/>
        <end position="280"/>
    </location>
</feature>
<evidence type="ECO:0000313" key="2">
    <source>
        <dbReference type="EMBL" id="KAG7553529.1"/>
    </source>
</evidence>
<accession>A0A8K0NTI0</accession>
<dbReference type="EMBL" id="JABELV010000053">
    <property type="protein sequence ID" value="KAG7553529.1"/>
    <property type="molecule type" value="Genomic_DNA"/>
</dbReference>